<protein>
    <submittedName>
        <fullName evidence="1">Gag-Pol poly</fullName>
    </submittedName>
</protein>
<gene>
    <name evidence="1" type="ORF">PACLA_8A044854</name>
</gene>
<evidence type="ECO:0000313" key="2">
    <source>
        <dbReference type="Proteomes" id="UP001152795"/>
    </source>
</evidence>
<keyword evidence="2" id="KW-1185">Reference proteome</keyword>
<dbReference type="OrthoDB" id="5974834at2759"/>
<proteinExistence type="predicted"/>
<dbReference type="GO" id="GO:0003676">
    <property type="term" value="F:nucleic acid binding"/>
    <property type="evidence" value="ECO:0007669"/>
    <property type="project" value="InterPro"/>
</dbReference>
<accession>A0A7D9HML6</accession>
<comment type="caution">
    <text evidence="1">The sequence shown here is derived from an EMBL/GenBank/DDBJ whole genome shotgun (WGS) entry which is preliminary data.</text>
</comment>
<dbReference type="Proteomes" id="UP001152795">
    <property type="component" value="Unassembled WGS sequence"/>
</dbReference>
<dbReference type="SMART" id="SM00343">
    <property type="entry name" value="ZnF_C2HC"/>
    <property type="match status" value="2"/>
</dbReference>
<dbReference type="AlphaFoldDB" id="A0A7D9HML6"/>
<dbReference type="PANTHER" id="PTHR47331">
    <property type="entry name" value="PHD-TYPE DOMAIN-CONTAINING PROTEIN"/>
    <property type="match status" value="1"/>
</dbReference>
<dbReference type="EMBL" id="CACRXK020001010">
    <property type="protein sequence ID" value="CAB3986401.1"/>
    <property type="molecule type" value="Genomic_DNA"/>
</dbReference>
<dbReference type="InterPro" id="IPR001878">
    <property type="entry name" value="Znf_CCHC"/>
</dbReference>
<reference evidence="1" key="1">
    <citation type="submission" date="2020-04" db="EMBL/GenBank/DDBJ databases">
        <authorList>
            <person name="Alioto T."/>
            <person name="Alioto T."/>
            <person name="Gomez Garrido J."/>
        </authorList>
    </citation>
    <scope>NUCLEOTIDE SEQUENCE</scope>
    <source>
        <strain evidence="1">A484AB</strain>
    </source>
</reference>
<evidence type="ECO:0000313" key="1">
    <source>
        <dbReference type="EMBL" id="CAB3986401.1"/>
    </source>
</evidence>
<dbReference type="GO" id="GO:0008270">
    <property type="term" value="F:zinc ion binding"/>
    <property type="evidence" value="ECO:0007669"/>
    <property type="project" value="InterPro"/>
</dbReference>
<name>A0A7D9HML6_PARCT</name>
<sequence length="235" mass="26700">MQKKERYFITHSVKVISLPCAHINKVTKGGVIRDGESDKLLQLGMDMENCQINLTQLGCESEINAQSNLEKIVSRLPRFLQAEWAKEAFAILEKGKVPTFLNLTSFIIAKANLASSAFGQLIGSKPQEDCQPQKFRGRKPQGSSYATQGNSNIASCYYCKKVGHLLEKCYSFRSQNFESLKEFMLKEKLCNICFDKGHFAKQCRRQDNCMVAECGQRHHSIHWERNQGRALKEGK</sequence>
<organism evidence="1 2">
    <name type="scientific">Paramuricea clavata</name>
    <name type="common">Red gorgonian</name>
    <name type="synonym">Violescent sea-whip</name>
    <dbReference type="NCBI Taxonomy" id="317549"/>
    <lineage>
        <taxon>Eukaryota</taxon>
        <taxon>Metazoa</taxon>
        <taxon>Cnidaria</taxon>
        <taxon>Anthozoa</taxon>
        <taxon>Octocorallia</taxon>
        <taxon>Malacalcyonacea</taxon>
        <taxon>Plexauridae</taxon>
        <taxon>Paramuricea</taxon>
    </lineage>
</organism>
<dbReference type="Gene3D" id="4.10.60.10">
    <property type="entry name" value="Zinc finger, CCHC-type"/>
    <property type="match status" value="1"/>
</dbReference>